<protein>
    <submittedName>
        <fullName evidence="5">T9SS type A sorting domain-containing protein</fullName>
    </submittedName>
</protein>
<feature type="domain" description="Secretion system C-terminal sorting" evidence="4">
    <location>
        <begin position="634"/>
        <end position="708"/>
    </location>
</feature>
<dbReference type="InterPro" id="IPR036514">
    <property type="entry name" value="SGNH_hydro_sf"/>
</dbReference>
<sequence length="709" mass="76726">MKQSIRGILNAFLLLAGLCAGRVEAQVVRITYPESRAVFQRNNDQTSTIFVSGSYYQPVDSVQARLVFENVGQGLTTAWQTIQRNPQGGIFQGPVRGTTGWYRLEVRAFSGRTVIGEDVVRKVGIGEVFIVTGQSNAQGFQDLGAAGATDDRVNCVDYDNFARNSLADPPAPKFQQLSASALIGPRGQSAWCWGILGDLIAKQYNCPVLFINTAWAGTTIRNWTESADGKITKNIFRMGTPDENFPVGMPYGNLIIALRYYSSLFGLRAVLWQQGETDNVPLNLGRQEYATLMQYLVNKTRADTDRYPAWILARSSYNQGKVSENIIQAQSDVINVYNNNVLPGPFTDAIQRPRPGDDVHFGGDGLRQLAQAWYNSMDAIFFTSSLPLLPLPQPAITVSCAPNGVSIRLPNAASYSWQSGQTTQTLSVTAAGTYRATLKDAKGNTFLAPAVEVADPIQPATPTITLARQPGSPAATELQVCSDSVLTLSVNSPANNRITWNTGAVSRTLTVGAAGAYTVQATNLYGCRSAQSAPVNLVVRPRLVVPVIAQAGTYSLKATVPAASGFGDFFDWRRGSNTLQNQSTSIAKVGSSGTYTARAKTVYTLNNGSSITCYSSFSNPFEYVLSEADQGMSVYPNPSKDGVVYVETLEDLPNAEVSVYSLTGQLVFTTTVASFNQRQLLPMSSLAKGQYVVRVRSAGFNVSKRFVVD</sequence>
<feature type="domain" description="Sialate O-acetylesterase" evidence="3">
    <location>
        <begin position="127"/>
        <end position="375"/>
    </location>
</feature>
<gene>
    <name evidence="5" type="ORF">F5984_06510</name>
</gene>
<evidence type="ECO:0000313" key="5">
    <source>
        <dbReference type="EMBL" id="KAB7731871.1"/>
    </source>
</evidence>
<evidence type="ECO:0000256" key="2">
    <source>
        <dbReference type="SAM" id="SignalP"/>
    </source>
</evidence>
<comment type="caution">
    <text evidence="5">The sequence shown here is derived from an EMBL/GenBank/DDBJ whole genome shotgun (WGS) entry which is preliminary data.</text>
</comment>
<dbReference type="Pfam" id="PF03629">
    <property type="entry name" value="SASA"/>
    <property type="match status" value="1"/>
</dbReference>
<dbReference type="GO" id="GO:0016788">
    <property type="term" value="F:hydrolase activity, acting on ester bonds"/>
    <property type="evidence" value="ECO:0007669"/>
    <property type="project" value="UniProtKB-ARBA"/>
</dbReference>
<reference evidence="5 6" key="1">
    <citation type="submission" date="2019-10" db="EMBL/GenBank/DDBJ databases">
        <title>Rudanella paleaurantiibacter sp. nov., isolated from sludge.</title>
        <authorList>
            <person name="Xu S.Q."/>
        </authorList>
    </citation>
    <scope>NUCLEOTIDE SEQUENCE [LARGE SCALE GENOMIC DNA]</scope>
    <source>
        <strain evidence="5 6">HX-22-17</strain>
    </source>
</reference>
<proteinExistence type="predicted"/>
<dbReference type="Pfam" id="PF18962">
    <property type="entry name" value="Por_Secre_tail"/>
    <property type="match status" value="1"/>
</dbReference>
<dbReference type="RefSeq" id="WP_152123456.1">
    <property type="nucleotide sequence ID" value="NZ_WELI01000002.1"/>
</dbReference>
<keyword evidence="1" id="KW-0378">Hydrolase</keyword>
<organism evidence="5 6">
    <name type="scientific">Rudanella paleaurantiibacter</name>
    <dbReference type="NCBI Taxonomy" id="2614655"/>
    <lineage>
        <taxon>Bacteria</taxon>
        <taxon>Pseudomonadati</taxon>
        <taxon>Bacteroidota</taxon>
        <taxon>Cytophagia</taxon>
        <taxon>Cytophagales</taxon>
        <taxon>Cytophagaceae</taxon>
        <taxon>Rudanella</taxon>
    </lineage>
</organism>
<dbReference type="Proteomes" id="UP000488299">
    <property type="component" value="Unassembled WGS sequence"/>
</dbReference>
<evidence type="ECO:0000259" key="4">
    <source>
        <dbReference type="Pfam" id="PF18962"/>
    </source>
</evidence>
<dbReference type="InterPro" id="IPR005181">
    <property type="entry name" value="SASA"/>
</dbReference>
<dbReference type="SUPFAM" id="SSF52266">
    <property type="entry name" value="SGNH hydrolase"/>
    <property type="match status" value="1"/>
</dbReference>
<dbReference type="NCBIfam" id="TIGR04183">
    <property type="entry name" value="Por_Secre_tail"/>
    <property type="match status" value="1"/>
</dbReference>
<dbReference type="Gene3D" id="3.40.50.1110">
    <property type="entry name" value="SGNH hydrolase"/>
    <property type="match status" value="1"/>
</dbReference>
<evidence type="ECO:0000259" key="3">
    <source>
        <dbReference type="Pfam" id="PF03629"/>
    </source>
</evidence>
<feature type="signal peptide" evidence="2">
    <location>
        <begin position="1"/>
        <end position="25"/>
    </location>
</feature>
<keyword evidence="6" id="KW-1185">Reference proteome</keyword>
<evidence type="ECO:0000256" key="1">
    <source>
        <dbReference type="ARBA" id="ARBA00022801"/>
    </source>
</evidence>
<feature type="chain" id="PRO_5029450061" evidence="2">
    <location>
        <begin position="26"/>
        <end position="709"/>
    </location>
</feature>
<dbReference type="AlphaFoldDB" id="A0A7J5U2G7"/>
<dbReference type="InterPro" id="IPR026444">
    <property type="entry name" value="Secre_tail"/>
</dbReference>
<accession>A0A7J5U2G7</accession>
<dbReference type="EMBL" id="WELI01000002">
    <property type="protein sequence ID" value="KAB7731871.1"/>
    <property type="molecule type" value="Genomic_DNA"/>
</dbReference>
<evidence type="ECO:0000313" key="6">
    <source>
        <dbReference type="Proteomes" id="UP000488299"/>
    </source>
</evidence>
<keyword evidence="2" id="KW-0732">Signal</keyword>
<name>A0A7J5U2G7_9BACT</name>